<keyword evidence="8" id="KW-0812">Transmembrane</keyword>
<proteinExistence type="inferred from homology"/>
<keyword evidence="10" id="KW-1185">Reference proteome</keyword>
<dbReference type="GO" id="GO:0005783">
    <property type="term" value="C:endoplasmic reticulum"/>
    <property type="evidence" value="ECO:0007669"/>
    <property type="project" value="TreeGrafter"/>
</dbReference>
<keyword evidence="6" id="KW-0326">Glycosidase</keyword>
<dbReference type="Ensembl" id="ENSDCDT00010025174.1">
    <property type="protein sequence ID" value="ENSDCDP00010022082.1"/>
    <property type="gene ID" value="ENSDCDG00010011796.1"/>
</dbReference>
<evidence type="ECO:0000256" key="7">
    <source>
        <dbReference type="SAM" id="Coils"/>
    </source>
</evidence>
<feature type="transmembrane region" description="Helical" evidence="8">
    <location>
        <begin position="29"/>
        <end position="49"/>
    </location>
</feature>
<dbReference type="InterPro" id="IPR012341">
    <property type="entry name" value="6hp_glycosidase-like_sf"/>
</dbReference>
<evidence type="ECO:0000256" key="6">
    <source>
        <dbReference type="RuleBase" id="RU361193"/>
    </source>
</evidence>
<dbReference type="SUPFAM" id="SSF48225">
    <property type="entry name" value="Seven-hairpin glycosidases"/>
    <property type="match status" value="1"/>
</dbReference>
<dbReference type="GO" id="GO:0070062">
    <property type="term" value="C:extracellular exosome"/>
    <property type="evidence" value="ECO:0007669"/>
    <property type="project" value="TreeGrafter"/>
</dbReference>
<name>A0AAY4BNJ8_9TELE</name>
<dbReference type="Proteomes" id="UP000694580">
    <property type="component" value="Unplaced"/>
</dbReference>
<reference evidence="9" key="2">
    <citation type="submission" date="2025-09" db="UniProtKB">
        <authorList>
            <consortium name="Ensembl"/>
        </authorList>
    </citation>
    <scope>IDENTIFICATION</scope>
</reference>
<evidence type="ECO:0000313" key="10">
    <source>
        <dbReference type="Proteomes" id="UP000694580"/>
    </source>
</evidence>
<feature type="coiled-coil region" evidence="7">
    <location>
        <begin position="91"/>
        <end position="118"/>
    </location>
</feature>
<dbReference type="PANTHER" id="PTHR11742">
    <property type="entry name" value="MANNOSYL-OLIGOSACCHARIDE ALPHA-1,2-MANNOSIDASE-RELATED"/>
    <property type="match status" value="1"/>
</dbReference>
<dbReference type="InterPro" id="IPR036026">
    <property type="entry name" value="Seven-hairpin_glycosidases"/>
</dbReference>
<dbReference type="InterPro" id="IPR001382">
    <property type="entry name" value="Glyco_hydro_47"/>
</dbReference>
<accession>A0AAY4BNJ8</accession>
<comment type="similarity">
    <text evidence="3 6">Belongs to the glycosyl hydrolase 47 family.</text>
</comment>
<dbReference type="Gene3D" id="1.50.10.10">
    <property type="match status" value="1"/>
</dbReference>
<dbReference type="AlphaFoldDB" id="A0AAY4BNJ8"/>
<sequence length="274" mass="30634">MPASTLLPFTAAPGRKSGGPAAFRLTERFVLLLLFSAFITLCFGAIFFLPDSSKLLSGVLFRPPAAETSTRSGADGGSGAGVLAKIRRDHEEALLEAKDTLQRRVEDIQQEIRGDKQQVAQDLQRADDVHLPPVEFVRTRGATGHEPADPETRERRSKVKEMMKFAWDNYKRYAWGSNELRPVSKQGHSSNLFGSLKGATIVDALDTLYIMEMYQEFEEATEWVEKNLDFNMVGYDSAHTSSCIVWCLGGRYSTTRVPTVIKNLFLKKKSLTHE</sequence>
<dbReference type="PANTHER" id="PTHR11742:SF31">
    <property type="entry name" value="MANNOSYL-OLIGOSACCHARIDE 1,2-ALPHA-MANNOSIDASE IA"/>
    <property type="match status" value="1"/>
</dbReference>
<dbReference type="GO" id="GO:0004571">
    <property type="term" value="F:mannosyl-oligosaccharide 1,2-alpha-mannosidase activity"/>
    <property type="evidence" value="ECO:0007669"/>
    <property type="project" value="InterPro"/>
</dbReference>
<dbReference type="InterPro" id="IPR050749">
    <property type="entry name" value="Glycosyl_Hydrolase_47"/>
</dbReference>
<evidence type="ECO:0000256" key="2">
    <source>
        <dbReference type="ARBA" id="ARBA00004922"/>
    </source>
</evidence>
<dbReference type="GO" id="GO:0005975">
    <property type="term" value="P:carbohydrate metabolic process"/>
    <property type="evidence" value="ECO:0007669"/>
    <property type="project" value="InterPro"/>
</dbReference>
<dbReference type="PRINTS" id="PR00747">
    <property type="entry name" value="GLYHDRLASE47"/>
</dbReference>
<evidence type="ECO:0000256" key="4">
    <source>
        <dbReference type="ARBA" id="ARBA00022801"/>
    </source>
</evidence>
<keyword evidence="7" id="KW-0175">Coiled coil</keyword>
<evidence type="ECO:0000256" key="5">
    <source>
        <dbReference type="ARBA" id="ARBA00023157"/>
    </source>
</evidence>
<protein>
    <recommendedName>
        <fullName evidence="6">alpha-1,2-Mannosidase</fullName>
        <ecNumber evidence="6">3.2.1.-</ecNumber>
    </recommendedName>
</protein>
<comment type="cofactor">
    <cofactor evidence="1">
        <name>Ca(2+)</name>
        <dbReference type="ChEBI" id="CHEBI:29108"/>
    </cofactor>
</comment>
<keyword evidence="8" id="KW-0472">Membrane</keyword>
<gene>
    <name evidence="9" type="primary">MAN1A1</name>
</gene>
<evidence type="ECO:0000256" key="3">
    <source>
        <dbReference type="ARBA" id="ARBA00007658"/>
    </source>
</evidence>
<comment type="pathway">
    <text evidence="2">Protein modification; protein glycosylation.</text>
</comment>
<keyword evidence="5" id="KW-1015">Disulfide bond</keyword>
<evidence type="ECO:0000313" key="9">
    <source>
        <dbReference type="Ensembl" id="ENSDCDP00010022082.1"/>
    </source>
</evidence>
<dbReference type="GO" id="GO:0000139">
    <property type="term" value="C:Golgi membrane"/>
    <property type="evidence" value="ECO:0007669"/>
    <property type="project" value="TreeGrafter"/>
</dbReference>
<evidence type="ECO:0000256" key="1">
    <source>
        <dbReference type="ARBA" id="ARBA00001913"/>
    </source>
</evidence>
<keyword evidence="4 6" id="KW-0378">Hydrolase</keyword>
<organism evidence="9 10">
    <name type="scientific">Denticeps clupeoides</name>
    <name type="common">denticle herring</name>
    <dbReference type="NCBI Taxonomy" id="299321"/>
    <lineage>
        <taxon>Eukaryota</taxon>
        <taxon>Metazoa</taxon>
        <taxon>Chordata</taxon>
        <taxon>Craniata</taxon>
        <taxon>Vertebrata</taxon>
        <taxon>Euteleostomi</taxon>
        <taxon>Actinopterygii</taxon>
        <taxon>Neopterygii</taxon>
        <taxon>Teleostei</taxon>
        <taxon>Clupei</taxon>
        <taxon>Clupeiformes</taxon>
        <taxon>Denticipitoidei</taxon>
        <taxon>Denticipitidae</taxon>
        <taxon>Denticeps</taxon>
    </lineage>
</organism>
<dbReference type="EC" id="3.2.1.-" evidence="6"/>
<dbReference type="GO" id="GO:0005509">
    <property type="term" value="F:calcium ion binding"/>
    <property type="evidence" value="ECO:0007669"/>
    <property type="project" value="InterPro"/>
</dbReference>
<keyword evidence="8" id="KW-1133">Transmembrane helix</keyword>
<reference evidence="9" key="1">
    <citation type="submission" date="2025-08" db="UniProtKB">
        <authorList>
            <consortium name="Ensembl"/>
        </authorList>
    </citation>
    <scope>IDENTIFICATION</scope>
</reference>
<evidence type="ECO:0000256" key="8">
    <source>
        <dbReference type="SAM" id="Phobius"/>
    </source>
</evidence>
<dbReference type="Pfam" id="PF01532">
    <property type="entry name" value="Glyco_hydro_47"/>
    <property type="match status" value="1"/>
</dbReference>
<dbReference type="GeneTree" id="ENSGT00940000158188"/>